<dbReference type="RefSeq" id="WP_175545553.1">
    <property type="nucleotide sequence ID" value="NZ_FPKR01000003.1"/>
</dbReference>
<accession>A0A1K2HAI0</accession>
<dbReference type="EMBL" id="FPKR01000003">
    <property type="protein sequence ID" value="SFZ73739.1"/>
    <property type="molecule type" value="Genomic_DNA"/>
</dbReference>
<reference evidence="2 3" key="1">
    <citation type="submission" date="2016-11" db="EMBL/GenBank/DDBJ databases">
        <authorList>
            <person name="Jaros S."/>
            <person name="Januszkiewicz K."/>
            <person name="Wedrychowicz H."/>
        </authorList>
    </citation>
    <scope>NUCLEOTIDE SEQUENCE [LARGE SCALE GENOMIC DNA]</scope>
    <source>
        <strain evidence="2 3">DSM 18899</strain>
    </source>
</reference>
<sequence>MKKTDLEKLRGLKINEKLAKSSVPERFGKGSTGQQAAPAPKGLLGALLKKTPK</sequence>
<evidence type="ECO:0000256" key="1">
    <source>
        <dbReference type="SAM" id="MobiDB-lite"/>
    </source>
</evidence>
<evidence type="ECO:0000313" key="2">
    <source>
        <dbReference type="EMBL" id="SFZ73739.1"/>
    </source>
</evidence>
<gene>
    <name evidence="2" type="ORF">SAMN02745887_00964</name>
</gene>
<keyword evidence="3" id="KW-1185">Reference proteome</keyword>
<dbReference type="AlphaFoldDB" id="A0A1K2HAI0"/>
<feature type="region of interest" description="Disordered" evidence="1">
    <location>
        <begin position="23"/>
        <end position="53"/>
    </location>
</feature>
<protein>
    <submittedName>
        <fullName evidence="2">Uncharacterized protein</fullName>
    </submittedName>
</protein>
<organism evidence="2 3">
    <name type="scientific">Chitinimonas taiwanensis DSM 18899</name>
    <dbReference type="NCBI Taxonomy" id="1121279"/>
    <lineage>
        <taxon>Bacteria</taxon>
        <taxon>Pseudomonadati</taxon>
        <taxon>Pseudomonadota</taxon>
        <taxon>Betaproteobacteria</taxon>
        <taxon>Neisseriales</taxon>
        <taxon>Chitinibacteraceae</taxon>
        <taxon>Chitinimonas</taxon>
    </lineage>
</organism>
<evidence type="ECO:0000313" key="3">
    <source>
        <dbReference type="Proteomes" id="UP000186513"/>
    </source>
</evidence>
<dbReference type="Proteomes" id="UP000186513">
    <property type="component" value="Unassembled WGS sequence"/>
</dbReference>
<proteinExistence type="predicted"/>
<feature type="compositionally biased region" description="Low complexity" evidence="1">
    <location>
        <begin position="36"/>
        <end position="53"/>
    </location>
</feature>
<name>A0A1K2HAI0_9NEIS</name>